<comment type="caution">
    <text evidence="1">The sequence shown here is derived from an EMBL/GenBank/DDBJ whole genome shotgun (WGS) entry which is preliminary data.</text>
</comment>
<evidence type="ECO:0000313" key="2">
    <source>
        <dbReference type="Proteomes" id="UP000499080"/>
    </source>
</evidence>
<reference evidence="1 2" key="1">
    <citation type="journal article" date="2019" name="Sci. Rep.">
        <title>Orb-weaving spider Araneus ventricosus genome elucidates the spidroin gene catalogue.</title>
        <authorList>
            <person name="Kono N."/>
            <person name="Nakamura H."/>
            <person name="Ohtoshi R."/>
            <person name="Moran D.A.P."/>
            <person name="Shinohara A."/>
            <person name="Yoshida Y."/>
            <person name="Fujiwara M."/>
            <person name="Mori M."/>
            <person name="Tomita M."/>
            <person name="Arakawa K."/>
        </authorList>
    </citation>
    <scope>NUCLEOTIDE SEQUENCE [LARGE SCALE GENOMIC DNA]</scope>
</reference>
<evidence type="ECO:0000313" key="1">
    <source>
        <dbReference type="EMBL" id="GBN15080.1"/>
    </source>
</evidence>
<name>A0A4Y2LLT0_ARAVE</name>
<proteinExistence type="predicted"/>
<dbReference type="EMBL" id="BGPR01005983">
    <property type="protein sequence ID" value="GBN15080.1"/>
    <property type="molecule type" value="Genomic_DNA"/>
</dbReference>
<keyword evidence="2" id="KW-1185">Reference proteome</keyword>
<protein>
    <submittedName>
        <fullName evidence="1">Uncharacterized protein</fullName>
    </submittedName>
</protein>
<dbReference type="Proteomes" id="UP000499080">
    <property type="component" value="Unassembled WGS sequence"/>
</dbReference>
<organism evidence="1 2">
    <name type="scientific">Araneus ventricosus</name>
    <name type="common">Orbweaver spider</name>
    <name type="synonym">Epeira ventricosa</name>
    <dbReference type="NCBI Taxonomy" id="182803"/>
    <lineage>
        <taxon>Eukaryota</taxon>
        <taxon>Metazoa</taxon>
        <taxon>Ecdysozoa</taxon>
        <taxon>Arthropoda</taxon>
        <taxon>Chelicerata</taxon>
        <taxon>Arachnida</taxon>
        <taxon>Araneae</taxon>
        <taxon>Araneomorphae</taxon>
        <taxon>Entelegynae</taxon>
        <taxon>Araneoidea</taxon>
        <taxon>Araneidae</taxon>
        <taxon>Araneus</taxon>
    </lineage>
</organism>
<gene>
    <name evidence="1" type="ORF">AVEN_132815_1</name>
</gene>
<dbReference type="AlphaFoldDB" id="A0A4Y2LLT0"/>
<sequence length="90" mass="10283">MLQSEDCACATVIASHLKDIRLYMMGACRKRDQPTQHRAPHLRITHRTTLLSTLDNYKTLEKNLQINTIDLQTLYKLVTVAASQNKKFGP</sequence>
<accession>A0A4Y2LLT0</accession>